<organism evidence="2 3">
    <name type="scientific">Aquilegia coerulea</name>
    <name type="common">Rocky mountain columbine</name>
    <dbReference type="NCBI Taxonomy" id="218851"/>
    <lineage>
        <taxon>Eukaryota</taxon>
        <taxon>Viridiplantae</taxon>
        <taxon>Streptophyta</taxon>
        <taxon>Embryophyta</taxon>
        <taxon>Tracheophyta</taxon>
        <taxon>Spermatophyta</taxon>
        <taxon>Magnoliopsida</taxon>
        <taxon>Ranunculales</taxon>
        <taxon>Ranunculaceae</taxon>
        <taxon>Thalictroideae</taxon>
        <taxon>Aquilegia</taxon>
    </lineage>
</organism>
<dbReference type="AlphaFoldDB" id="A0A2G5CAF5"/>
<dbReference type="EMBL" id="KZ305092">
    <property type="protein sequence ID" value="PIA27837.1"/>
    <property type="molecule type" value="Genomic_DNA"/>
</dbReference>
<dbReference type="PANTHER" id="PTHR31286:SF180">
    <property type="entry name" value="OS10G0362600 PROTEIN"/>
    <property type="match status" value="1"/>
</dbReference>
<evidence type="ECO:0000313" key="3">
    <source>
        <dbReference type="Proteomes" id="UP000230069"/>
    </source>
</evidence>
<dbReference type="STRING" id="218851.A0A2G5CAF5"/>
<accession>A0A2G5CAF5</accession>
<proteinExistence type="predicted"/>
<dbReference type="InterPro" id="IPR025558">
    <property type="entry name" value="DUF4283"/>
</dbReference>
<dbReference type="InParanoid" id="A0A2G5CAF5"/>
<reference evidence="2 3" key="1">
    <citation type="submission" date="2017-09" db="EMBL/GenBank/DDBJ databases">
        <title>WGS assembly of Aquilegia coerulea Goldsmith.</title>
        <authorList>
            <person name="Hodges S."/>
            <person name="Kramer E."/>
            <person name="Nordborg M."/>
            <person name="Tomkins J."/>
            <person name="Borevitz J."/>
            <person name="Derieg N."/>
            <person name="Yan J."/>
            <person name="Mihaltcheva S."/>
            <person name="Hayes R.D."/>
            <person name="Rokhsar D."/>
        </authorList>
    </citation>
    <scope>NUCLEOTIDE SEQUENCE [LARGE SCALE GENOMIC DNA]</scope>
    <source>
        <strain evidence="3">cv. Goldsmith</strain>
    </source>
</reference>
<sequence>MPFFLVKRAVEKEWKLNGGLQITTNGKLYFFKFVDPEDRTKILEGGPIFVAGRIMVIRPWSEEVYEERQQISTVPIWVKCYDIPTQLWSREGLSLIGSRIGKPKCCDAMTMKMERLDFARICIEVSADTKYPTTLKFNLGEGKTTTIGVEYAWKPQCCVKCNVFGHLTRNCLNKQEANWVKKAQEVNQAHKEVSEALDKEEEVVSPLENVIALVTEDLVMALEGVREDTSNHALVAVEEVEPIEVVPCTLPEDSHIVE</sequence>
<evidence type="ECO:0000259" key="1">
    <source>
        <dbReference type="Pfam" id="PF14111"/>
    </source>
</evidence>
<dbReference type="Pfam" id="PF14111">
    <property type="entry name" value="DUF4283"/>
    <property type="match status" value="1"/>
</dbReference>
<gene>
    <name evidence="2" type="ORF">AQUCO_07500031v1</name>
</gene>
<dbReference type="PANTHER" id="PTHR31286">
    <property type="entry name" value="GLYCINE-RICH CELL WALL STRUCTURAL PROTEIN 1.8-LIKE"/>
    <property type="match status" value="1"/>
</dbReference>
<feature type="non-terminal residue" evidence="2">
    <location>
        <position position="258"/>
    </location>
</feature>
<dbReference type="OrthoDB" id="1939300at2759"/>
<dbReference type="Proteomes" id="UP000230069">
    <property type="component" value="Unassembled WGS sequence"/>
</dbReference>
<protein>
    <recommendedName>
        <fullName evidence="1">DUF4283 domain-containing protein</fullName>
    </recommendedName>
</protein>
<keyword evidence="3" id="KW-1185">Reference proteome</keyword>
<dbReference type="InterPro" id="IPR040256">
    <property type="entry name" value="At4g02000-like"/>
</dbReference>
<evidence type="ECO:0000313" key="2">
    <source>
        <dbReference type="EMBL" id="PIA27837.1"/>
    </source>
</evidence>
<name>A0A2G5CAF5_AQUCA</name>
<feature type="domain" description="DUF4283" evidence="1">
    <location>
        <begin position="6"/>
        <end position="64"/>
    </location>
</feature>